<dbReference type="PANTHER" id="PTHR36842:SF2">
    <property type="entry name" value="SLR0505 PROTEIN"/>
    <property type="match status" value="1"/>
</dbReference>
<organism evidence="3 4">
    <name type="scientific">Nostocoides australiense Ben110</name>
    <dbReference type="NCBI Taxonomy" id="1193182"/>
    <lineage>
        <taxon>Bacteria</taxon>
        <taxon>Bacillati</taxon>
        <taxon>Actinomycetota</taxon>
        <taxon>Actinomycetes</taxon>
        <taxon>Micrococcales</taxon>
        <taxon>Intrasporangiaceae</taxon>
        <taxon>Nostocoides</taxon>
    </lineage>
</organism>
<feature type="chain" id="PRO_5004877301" evidence="2">
    <location>
        <begin position="27"/>
        <end position="396"/>
    </location>
</feature>
<dbReference type="EMBL" id="CAJA01000346">
    <property type="protein sequence ID" value="CCH74249.1"/>
    <property type="molecule type" value="Genomic_DNA"/>
</dbReference>
<dbReference type="AlphaFoldDB" id="W6K420"/>
<evidence type="ECO:0000256" key="1">
    <source>
        <dbReference type="ARBA" id="ARBA00009820"/>
    </source>
</evidence>
<accession>W6K420</accession>
<evidence type="ECO:0000313" key="3">
    <source>
        <dbReference type="EMBL" id="CCH74249.1"/>
    </source>
</evidence>
<reference evidence="3 4" key="1">
    <citation type="journal article" date="2013" name="ISME J.">
        <title>A metabolic model for members of the genus Tetrasphaera involved in enhanced biological phosphorus removal.</title>
        <authorList>
            <person name="Kristiansen R."/>
            <person name="Nguyen H.T.T."/>
            <person name="Saunders A.M."/>
            <person name="Nielsen J.L."/>
            <person name="Wimmer R."/>
            <person name="Le V.Q."/>
            <person name="McIlroy S.J."/>
            <person name="Petrovski S."/>
            <person name="Seviour R.J."/>
            <person name="Calteau A."/>
            <person name="Nielsen K.L."/>
            <person name="Nielsen P.H."/>
        </authorList>
    </citation>
    <scope>NUCLEOTIDE SEQUENCE [LARGE SCALE GENOMIC DNA]</scope>
    <source>
        <strain evidence="3 4">Ben110</strain>
    </source>
</reference>
<dbReference type="Pfam" id="PF07676">
    <property type="entry name" value="PD40"/>
    <property type="match status" value="1"/>
</dbReference>
<dbReference type="OrthoDB" id="39703at2"/>
<comment type="caution">
    <text evidence="3">The sequence shown here is derived from an EMBL/GenBank/DDBJ whole genome shotgun (WGS) entry which is preliminary data.</text>
</comment>
<protein>
    <submittedName>
        <fullName evidence="3">Uncharacterized protein</fullName>
    </submittedName>
</protein>
<comment type="similarity">
    <text evidence="1">Belongs to the TolB family.</text>
</comment>
<keyword evidence="2" id="KW-0732">Signal</keyword>
<dbReference type="STRING" id="1193182.BN11_410012"/>
<dbReference type="RefSeq" id="WP_048694872.1">
    <property type="nucleotide sequence ID" value="NZ_HG764815.1"/>
</dbReference>
<dbReference type="SUPFAM" id="SSF69304">
    <property type="entry name" value="Tricorn protease N-terminal domain"/>
    <property type="match status" value="1"/>
</dbReference>
<gene>
    <name evidence="3" type="ORF">BN11_410012</name>
</gene>
<dbReference type="PANTHER" id="PTHR36842">
    <property type="entry name" value="PROTEIN TOLB HOMOLOG"/>
    <property type="match status" value="1"/>
</dbReference>
<feature type="signal peptide" evidence="2">
    <location>
        <begin position="1"/>
        <end position="26"/>
    </location>
</feature>
<dbReference type="InterPro" id="IPR011042">
    <property type="entry name" value="6-blade_b-propeller_TolB-like"/>
</dbReference>
<evidence type="ECO:0000313" key="4">
    <source>
        <dbReference type="Proteomes" id="UP000035763"/>
    </source>
</evidence>
<dbReference type="Gene3D" id="2.120.10.30">
    <property type="entry name" value="TolB, C-terminal domain"/>
    <property type="match status" value="1"/>
</dbReference>
<dbReference type="InterPro" id="IPR011659">
    <property type="entry name" value="WD40"/>
</dbReference>
<evidence type="ECO:0000256" key="2">
    <source>
        <dbReference type="SAM" id="SignalP"/>
    </source>
</evidence>
<keyword evidence="4" id="KW-1185">Reference proteome</keyword>
<dbReference type="Proteomes" id="UP000035763">
    <property type="component" value="Unassembled WGS sequence"/>
</dbReference>
<sequence>MNPKKLLATLGAGVLALCAVAPSATAEPAAGSKANGSSTAPDVTTNGRHVVFSSVATDLVTGDTNGRSDIFLRDIAFKKTKIVTKSYTGGPANGNSTEPQVSDDGRYVVYMSDATNLVPGDTNGKTDIFRTDMTTMKTTRISTSQSGAQANGVSKRPRINSAATVIAYVSTAPNLVPGDTNRIQDIFVRNLNNNSVKRISVSPTGAQLSVMPFSPSVSYDGKIVGFHTDAYANPTVNSYCGRTADALSVIMKWTVSTSKSSITEVVCRQSGVRRQVYEPRANMQNKVGYTVASDYGYTEFFARGLYNLYDSIYEGSSYSTPYWDVARWGGTMVTTNSATDEVRVSDQYGVQNTYWFGTDSLAMSPDGAYVAMRSTSSGQIYLWNWNSGSLVLVSTK</sequence>
<proteinExistence type="inferred from homology"/>
<name>W6K420_9MICO</name>